<accession>A0A917BGH4</accession>
<sequence>MEVPTRSHPKDLDVPDATFTRPDLTTFTRLDGLGLEVTSQLLEPDRAVLACRVVEPDDWCRRCGCQGVPRDTVTRELAHEPFGWRPTTLLLTVRRYRCTECAHVWRQDTTAAAEPRAKISRAGLRWGLVGIVVQHLSMARVAEGLGVSWNTANDAASEQSTGDRGDGVRVVPDRDRGMQCCRHVVRAGVGRLRAVDRRPRGLERGDREPVVPEGRGLAPLGLLDAPQPVVAARGGQQVQPAAQVEHALDSRQLLRPAAPVRALRTGHATL</sequence>
<name>A0A917BGH4_9MICO</name>
<comment type="caution">
    <text evidence="1">The sequence shown here is derived from an EMBL/GenBank/DDBJ whole genome shotgun (WGS) entry which is preliminary data.</text>
</comment>
<dbReference type="Proteomes" id="UP000605670">
    <property type="component" value="Unassembled WGS sequence"/>
</dbReference>
<evidence type="ECO:0008006" key="3">
    <source>
        <dbReference type="Google" id="ProtNLM"/>
    </source>
</evidence>
<gene>
    <name evidence="1" type="ORF">GCM10011366_09420</name>
</gene>
<proteinExistence type="predicted"/>
<reference evidence="1" key="1">
    <citation type="journal article" date="2014" name="Int. J. Syst. Evol. Microbiol.">
        <title>Complete genome sequence of Corynebacterium casei LMG S-19264T (=DSM 44701T), isolated from a smear-ripened cheese.</title>
        <authorList>
            <consortium name="US DOE Joint Genome Institute (JGI-PGF)"/>
            <person name="Walter F."/>
            <person name="Albersmeier A."/>
            <person name="Kalinowski J."/>
            <person name="Ruckert C."/>
        </authorList>
    </citation>
    <scope>NUCLEOTIDE SEQUENCE</scope>
    <source>
        <strain evidence="1">CGMCC 1.12160</strain>
    </source>
</reference>
<protein>
    <recommendedName>
        <fullName evidence="3">Zinc-finger of transposase IS204/IS1001/IS1096/IS1165</fullName>
    </recommendedName>
</protein>
<evidence type="ECO:0000313" key="2">
    <source>
        <dbReference type="Proteomes" id="UP000605670"/>
    </source>
</evidence>
<reference evidence="1" key="2">
    <citation type="submission" date="2020-09" db="EMBL/GenBank/DDBJ databases">
        <authorList>
            <person name="Sun Q."/>
            <person name="Zhou Y."/>
        </authorList>
    </citation>
    <scope>NUCLEOTIDE SEQUENCE</scope>
    <source>
        <strain evidence="1">CGMCC 1.12160</strain>
    </source>
</reference>
<organism evidence="1 2">
    <name type="scientific">Ornithinimicrobium tianjinense</name>
    <dbReference type="NCBI Taxonomy" id="1195761"/>
    <lineage>
        <taxon>Bacteria</taxon>
        <taxon>Bacillati</taxon>
        <taxon>Actinomycetota</taxon>
        <taxon>Actinomycetes</taxon>
        <taxon>Micrococcales</taxon>
        <taxon>Ornithinimicrobiaceae</taxon>
        <taxon>Ornithinimicrobium</taxon>
    </lineage>
</organism>
<keyword evidence="2" id="KW-1185">Reference proteome</keyword>
<evidence type="ECO:0000313" key="1">
    <source>
        <dbReference type="EMBL" id="GGF43790.1"/>
    </source>
</evidence>
<dbReference type="EMBL" id="BMEM01000001">
    <property type="protein sequence ID" value="GGF43790.1"/>
    <property type="molecule type" value="Genomic_DNA"/>
</dbReference>
<dbReference type="AlphaFoldDB" id="A0A917BGH4"/>